<dbReference type="InterPro" id="IPR027304">
    <property type="entry name" value="Trigger_fact/SurA_dom_sf"/>
</dbReference>
<reference evidence="16 17" key="1">
    <citation type="submission" date="2019-11" db="EMBL/GenBank/DDBJ databases">
        <authorList>
            <person name="Jiang L.-Q."/>
        </authorList>
    </citation>
    <scope>NUCLEOTIDE SEQUENCE [LARGE SCALE GENOMIC DNA]</scope>
    <source>
        <strain evidence="16 17">YIM 132087</strain>
    </source>
</reference>
<comment type="catalytic activity">
    <reaction evidence="1 11 12">
        <text>[protein]-peptidylproline (omega=180) = [protein]-peptidylproline (omega=0)</text>
        <dbReference type="Rhea" id="RHEA:16237"/>
        <dbReference type="Rhea" id="RHEA-COMP:10747"/>
        <dbReference type="Rhea" id="RHEA-COMP:10748"/>
        <dbReference type="ChEBI" id="CHEBI:83833"/>
        <dbReference type="ChEBI" id="CHEBI:83834"/>
        <dbReference type="EC" id="5.2.1.8"/>
    </reaction>
</comment>
<protein>
    <recommendedName>
        <fullName evidence="4 11">Trigger factor</fullName>
        <shortName evidence="11">TF</shortName>
        <ecNumber evidence="3 11">5.2.1.8</ecNumber>
    </recommendedName>
    <alternativeName>
        <fullName evidence="10 11">PPIase</fullName>
    </alternativeName>
</protein>
<dbReference type="SUPFAM" id="SSF102735">
    <property type="entry name" value="Trigger factor ribosome-binding domain"/>
    <property type="match status" value="1"/>
</dbReference>
<dbReference type="PIRSF" id="PIRSF003095">
    <property type="entry name" value="Trigger_factor"/>
    <property type="match status" value="1"/>
</dbReference>
<keyword evidence="11" id="KW-0963">Cytoplasm</keyword>
<evidence type="ECO:0000256" key="11">
    <source>
        <dbReference type="HAMAP-Rule" id="MF_00303"/>
    </source>
</evidence>
<dbReference type="HAMAP" id="MF_00303">
    <property type="entry name" value="Trigger_factor_Tig"/>
    <property type="match status" value="1"/>
</dbReference>
<dbReference type="GO" id="GO:0051083">
    <property type="term" value="P:'de novo' cotranslational protein folding"/>
    <property type="evidence" value="ECO:0007669"/>
    <property type="project" value="TreeGrafter"/>
</dbReference>
<accession>A0A7K1FH82</accession>
<dbReference type="GO" id="GO:0044183">
    <property type="term" value="F:protein folding chaperone"/>
    <property type="evidence" value="ECO:0007669"/>
    <property type="project" value="TreeGrafter"/>
</dbReference>
<dbReference type="Gene3D" id="1.10.3120.10">
    <property type="entry name" value="Trigger factor, C-terminal domain"/>
    <property type="match status" value="1"/>
</dbReference>
<dbReference type="InterPro" id="IPR008880">
    <property type="entry name" value="Trigger_fac_C"/>
</dbReference>
<evidence type="ECO:0000256" key="13">
    <source>
        <dbReference type="RuleBase" id="RU003914"/>
    </source>
</evidence>
<evidence type="ECO:0000256" key="6">
    <source>
        <dbReference type="ARBA" id="ARBA00023110"/>
    </source>
</evidence>
<evidence type="ECO:0000256" key="14">
    <source>
        <dbReference type="SAM" id="MobiDB-lite"/>
    </source>
</evidence>
<comment type="domain">
    <text evidence="11">Consists of 3 domains; the N-terminus binds the ribosome, the middle domain has PPIase activity, while the C-terminus has intrinsic chaperone activity on its own.</text>
</comment>
<evidence type="ECO:0000256" key="2">
    <source>
        <dbReference type="ARBA" id="ARBA00005464"/>
    </source>
</evidence>
<name>A0A7K1FH82_9ACTN</name>
<evidence type="ECO:0000256" key="3">
    <source>
        <dbReference type="ARBA" id="ARBA00013194"/>
    </source>
</evidence>
<dbReference type="GO" id="GO:0043022">
    <property type="term" value="F:ribosome binding"/>
    <property type="evidence" value="ECO:0007669"/>
    <property type="project" value="TreeGrafter"/>
</dbReference>
<dbReference type="Pfam" id="PF05698">
    <property type="entry name" value="Trigger_C"/>
    <property type="match status" value="1"/>
</dbReference>
<dbReference type="NCBIfam" id="TIGR00115">
    <property type="entry name" value="tig"/>
    <property type="match status" value="1"/>
</dbReference>
<comment type="subcellular location">
    <subcellularLocation>
        <location evidence="11">Cytoplasm</location>
    </subcellularLocation>
    <text evidence="11">About half TF is bound to the ribosome near the polypeptide exit tunnel while the other half is free in the cytoplasm.</text>
</comment>
<dbReference type="PANTHER" id="PTHR30560">
    <property type="entry name" value="TRIGGER FACTOR CHAPERONE AND PEPTIDYL-PROLYL CIS/TRANS ISOMERASE"/>
    <property type="match status" value="1"/>
</dbReference>
<feature type="region of interest" description="Disordered" evidence="14">
    <location>
        <begin position="444"/>
        <end position="487"/>
    </location>
</feature>
<dbReference type="SUPFAM" id="SSF54534">
    <property type="entry name" value="FKBP-like"/>
    <property type="match status" value="1"/>
</dbReference>
<organism evidence="16 17">
    <name type="scientific">Nakamurella alba</name>
    <dbReference type="NCBI Taxonomy" id="2665158"/>
    <lineage>
        <taxon>Bacteria</taxon>
        <taxon>Bacillati</taxon>
        <taxon>Actinomycetota</taxon>
        <taxon>Actinomycetes</taxon>
        <taxon>Nakamurellales</taxon>
        <taxon>Nakamurellaceae</taxon>
        <taxon>Nakamurella</taxon>
    </lineage>
</organism>
<dbReference type="SUPFAM" id="SSF109998">
    <property type="entry name" value="Triger factor/SurA peptide-binding domain-like"/>
    <property type="match status" value="1"/>
</dbReference>
<dbReference type="Gene3D" id="3.10.50.40">
    <property type="match status" value="1"/>
</dbReference>
<dbReference type="GO" id="GO:0051301">
    <property type="term" value="P:cell division"/>
    <property type="evidence" value="ECO:0007669"/>
    <property type="project" value="UniProtKB-KW"/>
</dbReference>
<dbReference type="RefSeq" id="WP_322097563.1">
    <property type="nucleotide sequence ID" value="NZ_WLYK01000001.1"/>
</dbReference>
<evidence type="ECO:0000313" key="16">
    <source>
        <dbReference type="EMBL" id="MTD13487.1"/>
    </source>
</evidence>
<evidence type="ECO:0000256" key="1">
    <source>
        <dbReference type="ARBA" id="ARBA00000971"/>
    </source>
</evidence>
<dbReference type="InterPro" id="IPR036611">
    <property type="entry name" value="Trigger_fac_ribosome-bd_sf"/>
</dbReference>
<evidence type="ECO:0000256" key="10">
    <source>
        <dbReference type="ARBA" id="ARBA00029986"/>
    </source>
</evidence>
<dbReference type="Proteomes" id="UP000460221">
    <property type="component" value="Unassembled WGS sequence"/>
</dbReference>
<keyword evidence="9 11" id="KW-0131">Cell cycle</keyword>
<feature type="compositionally biased region" description="Low complexity" evidence="14">
    <location>
        <begin position="450"/>
        <end position="474"/>
    </location>
</feature>
<keyword evidence="7 11" id="KW-0143">Chaperone</keyword>
<keyword evidence="8 11" id="KW-0413">Isomerase</keyword>
<sequence length="487" mass="52245">MKSTVEHLNPTRVKLTVEVPFDELRPHFDKAYKGLAGQVRIPGFRPGKVPARILDARLGRGAILSEVVNEAVPIKYGEAVSEANLTVLGQPEIEVTKIEDGDSLAFTAEVDVRPEITLPDASAITVQVDDIEVTDADIDEQVEALQERFATVTAVERPAAEGDTVTIDLSATVGEEEIEDAKTEGLTYTVGTGDLVDGLDAAIGGLTAGESTTFGTKLVAGEHAGEDAQVTVTVTGVSERNLPEVDDDFAQLASEFDTVEEMRADLTERIRRVKNVEQGSQARDKVLEALLEATDIPAPEGIVKAEYDARQHDAVHSFDHDEDAFNAYLEGEGQTREEFDAEAREASEQAVRTQLLLDALADQQAVQVSQEEFTERIIYNAQRFGLAPDDYFRRLQEANQLGSVIADVRRGKALATAVQQATVTDASGATLDVAALFGIEDAPELEDGTVEGSVETVESVEGSVETAEDAAGSSEDAESTENEAAKA</sequence>
<evidence type="ECO:0000256" key="12">
    <source>
        <dbReference type="PROSITE-ProRule" id="PRU00277"/>
    </source>
</evidence>
<evidence type="ECO:0000256" key="4">
    <source>
        <dbReference type="ARBA" id="ARBA00016902"/>
    </source>
</evidence>
<dbReference type="GO" id="GO:0003755">
    <property type="term" value="F:peptidyl-prolyl cis-trans isomerase activity"/>
    <property type="evidence" value="ECO:0007669"/>
    <property type="project" value="UniProtKB-UniRule"/>
</dbReference>
<feature type="domain" description="PPIase FKBP-type" evidence="15">
    <location>
        <begin position="162"/>
        <end position="210"/>
    </location>
</feature>
<dbReference type="GO" id="GO:0005737">
    <property type="term" value="C:cytoplasm"/>
    <property type="evidence" value="ECO:0007669"/>
    <property type="project" value="UniProtKB-SubCell"/>
</dbReference>
<dbReference type="InterPro" id="IPR037041">
    <property type="entry name" value="Trigger_fac_C_sf"/>
</dbReference>
<dbReference type="AlphaFoldDB" id="A0A7K1FH82"/>
<evidence type="ECO:0000313" key="17">
    <source>
        <dbReference type="Proteomes" id="UP000460221"/>
    </source>
</evidence>
<dbReference type="PANTHER" id="PTHR30560:SF3">
    <property type="entry name" value="TRIGGER FACTOR-LIKE PROTEIN TIG, CHLOROPLASTIC"/>
    <property type="match status" value="1"/>
</dbReference>
<dbReference type="InterPro" id="IPR008881">
    <property type="entry name" value="Trigger_fac_ribosome-bd_bac"/>
</dbReference>
<gene>
    <name evidence="11" type="primary">tig</name>
    <name evidence="16" type="ORF">GIS00_05960</name>
</gene>
<dbReference type="Gene3D" id="3.30.70.1050">
    <property type="entry name" value="Trigger factor ribosome-binding domain"/>
    <property type="match status" value="1"/>
</dbReference>
<dbReference type="PROSITE" id="PS50059">
    <property type="entry name" value="FKBP_PPIASE"/>
    <property type="match status" value="1"/>
</dbReference>
<comment type="caution">
    <text evidence="16">The sequence shown here is derived from an EMBL/GenBank/DDBJ whole genome shotgun (WGS) entry which is preliminary data.</text>
</comment>
<keyword evidence="6 11" id="KW-0697">Rotamase</keyword>
<comment type="function">
    <text evidence="11">Involved in protein export. Acts as a chaperone by maintaining the newly synthesized protein in an open conformation. Functions as a peptidyl-prolyl cis-trans isomerase.</text>
</comment>
<dbReference type="Pfam" id="PF00254">
    <property type="entry name" value="FKBP_C"/>
    <property type="match status" value="1"/>
</dbReference>
<keyword evidence="5 11" id="KW-0132">Cell division</keyword>
<proteinExistence type="inferred from homology"/>
<dbReference type="InterPro" id="IPR046357">
    <property type="entry name" value="PPIase_dom_sf"/>
</dbReference>
<evidence type="ECO:0000259" key="15">
    <source>
        <dbReference type="PROSITE" id="PS50059"/>
    </source>
</evidence>
<dbReference type="Pfam" id="PF05697">
    <property type="entry name" value="Trigger_N"/>
    <property type="match status" value="1"/>
</dbReference>
<evidence type="ECO:0000256" key="9">
    <source>
        <dbReference type="ARBA" id="ARBA00023306"/>
    </source>
</evidence>
<dbReference type="GO" id="GO:0015031">
    <property type="term" value="P:protein transport"/>
    <property type="evidence" value="ECO:0007669"/>
    <property type="project" value="UniProtKB-UniRule"/>
</dbReference>
<dbReference type="InterPro" id="IPR001179">
    <property type="entry name" value="PPIase_FKBP_dom"/>
</dbReference>
<dbReference type="EC" id="5.2.1.8" evidence="3 11"/>
<evidence type="ECO:0000256" key="7">
    <source>
        <dbReference type="ARBA" id="ARBA00023186"/>
    </source>
</evidence>
<evidence type="ECO:0000256" key="8">
    <source>
        <dbReference type="ARBA" id="ARBA00023235"/>
    </source>
</evidence>
<dbReference type="InterPro" id="IPR005215">
    <property type="entry name" value="Trig_fac"/>
</dbReference>
<evidence type="ECO:0000256" key="5">
    <source>
        <dbReference type="ARBA" id="ARBA00022618"/>
    </source>
</evidence>
<keyword evidence="17" id="KW-1185">Reference proteome</keyword>
<dbReference type="GO" id="GO:0043335">
    <property type="term" value="P:protein unfolding"/>
    <property type="evidence" value="ECO:0007669"/>
    <property type="project" value="TreeGrafter"/>
</dbReference>
<comment type="similarity">
    <text evidence="2 11 13">Belongs to the FKBP-type PPIase family. Tig subfamily.</text>
</comment>
<dbReference type="EMBL" id="WLYK01000001">
    <property type="protein sequence ID" value="MTD13487.1"/>
    <property type="molecule type" value="Genomic_DNA"/>
</dbReference>